<protein>
    <recommendedName>
        <fullName evidence="1">DUF7924 domain-containing protein</fullName>
    </recommendedName>
</protein>
<sequence>MCTELFSQSPSKIGSDYATVRFYGIWLVDHLRPPMQIPEVVSSLLDKLQTREIETPRCVKKRTPHENDIHRIWEATSYKDTCEYVSALFFDDDDHGVRFPRNKAMRAHLMRDLVVTHNFLPTPTPNIIYGYSKKSLCQPNAPKLPIWLDEEAKADTGLYYPFLVINMQGHETNSNRDSHKAINDCMVASSICVEMIDKLIERLFEHTTTMCPKD</sequence>
<name>A0A8K0WI65_9HYPO</name>
<evidence type="ECO:0000313" key="3">
    <source>
        <dbReference type="Proteomes" id="UP000813427"/>
    </source>
</evidence>
<evidence type="ECO:0000259" key="1">
    <source>
        <dbReference type="Pfam" id="PF25545"/>
    </source>
</evidence>
<organism evidence="2 3">
    <name type="scientific">Fusarium tricinctum</name>
    <dbReference type="NCBI Taxonomy" id="61284"/>
    <lineage>
        <taxon>Eukaryota</taxon>
        <taxon>Fungi</taxon>
        <taxon>Dikarya</taxon>
        <taxon>Ascomycota</taxon>
        <taxon>Pezizomycotina</taxon>
        <taxon>Sordariomycetes</taxon>
        <taxon>Hypocreomycetidae</taxon>
        <taxon>Hypocreales</taxon>
        <taxon>Nectriaceae</taxon>
        <taxon>Fusarium</taxon>
        <taxon>Fusarium tricinctum species complex</taxon>
    </lineage>
</organism>
<reference evidence="2" key="1">
    <citation type="journal article" date="2021" name="Nat. Commun.">
        <title>Genetic determinants of endophytism in the Arabidopsis root mycobiome.</title>
        <authorList>
            <person name="Mesny F."/>
            <person name="Miyauchi S."/>
            <person name="Thiergart T."/>
            <person name="Pickel B."/>
            <person name="Atanasova L."/>
            <person name="Karlsson M."/>
            <person name="Huettel B."/>
            <person name="Barry K.W."/>
            <person name="Haridas S."/>
            <person name="Chen C."/>
            <person name="Bauer D."/>
            <person name="Andreopoulos W."/>
            <person name="Pangilinan J."/>
            <person name="LaButti K."/>
            <person name="Riley R."/>
            <person name="Lipzen A."/>
            <person name="Clum A."/>
            <person name="Drula E."/>
            <person name="Henrissat B."/>
            <person name="Kohler A."/>
            <person name="Grigoriev I.V."/>
            <person name="Martin F.M."/>
            <person name="Hacquard S."/>
        </authorList>
    </citation>
    <scope>NUCLEOTIDE SEQUENCE</scope>
    <source>
        <strain evidence="2">MPI-SDFR-AT-0068</strain>
    </source>
</reference>
<dbReference type="InterPro" id="IPR057684">
    <property type="entry name" value="DUF7924"/>
</dbReference>
<feature type="domain" description="DUF7924" evidence="1">
    <location>
        <begin position="117"/>
        <end position="206"/>
    </location>
</feature>
<dbReference type="AlphaFoldDB" id="A0A8K0WI65"/>
<dbReference type="EMBL" id="JAGPXF010000001">
    <property type="protein sequence ID" value="KAH7261990.1"/>
    <property type="molecule type" value="Genomic_DNA"/>
</dbReference>
<accession>A0A8K0WI65</accession>
<proteinExistence type="predicted"/>
<dbReference type="Pfam" id="PF25545">
    <property type="entry name" value="DUF7924"/>
    <property type="match status" value="1"/>
</dbReference>
<keyword evidence="3" id="KW-1185">Reference proteome</keyword>
<gene>
    <name evidence="2" type="ORF">BKA59DRAFT_518955</name>
</gene>
<evidence type="ECO:0000313" key="2">
    <source>
        <dbReference type="EMBL" id="KAH7261990.1"/>
    </source>
</evidence>
<dbReference type="Proteomes" id="UP000813427">
    <property type="component" value="Unassembled WGS sequence"/>
</dbReference>
<comment type="caution">
    <text evidence="2">The sequence shown here is derived from an EMBL/GenBank/DDBJ whole genome shotgun (WGS) entry which is preliminary data.</text>
</comment>
<dbReference type="OrthoDB" id="5426775at2759"/>